<dbReference type="RefSeq" id="WP_142004160.1">
    <property type="nucleotide sequence ID" value="NZ_CAJTBP010000001.1"/>
</dbReference>
<dbReference type="SUPFAM" id="SSF51735">
    <property type="entry name" value="NAD(P)-binding Rossmann-fold domains"/>
    <property type="match status" value="1"/>
</dbReference>
<dbReference type="InterPro" id="IPR036291">
    <property type="entry name" value="NAD(P)-bd_dom_sf"/>
</dbReference>
<keyword evidence="6 8" id="KW-0627">Porphyrin biosynthesis</keyword>
<gene>
    <name evidence="8" type="primary">hemA</name>
    <name evidence="18" type="ORF">FB554_0116</name>
</gene>
<organism evidence="18 19">
    <name type="scientific">Barrientosiimonas humi</name>
    <dbReference type="NCBI Taxonomy" id="999931"/>
    <lineage>
        <taxon>Bacteria</taxon>
        <taxon>Bacillati</taxon>
        <taxon>Actinomycetota</taxon>
        <taxon>Actinomycetes</taxon>
        <taxon>Micrococcales</taxon>
        <taxon>Dermacoccaceae</taxon>
        <taxon>Barrientosiimonas</taxon>
    </lineage>
</organism>
<feature type="region of interest" description="Disordered" evidence="14">
    <location>
        <begin position="441"/>
        <end position="465"/>
    </location>
</feature>
<sequence>MSTIVIGLSHRSAPIATLERAALDPAGRADLLERLSGSEQLHEVLLLDTCNRVEVYAEAATFHGAVTEIGEALAAATGMPLAELRDNLYVHFSDRAVAHLFSVSAGLDSMAVGEAQILGQLRESLREGRAAGHVGSGLDGLVQQALRVGKRAHSETDIDGVSRSLIERGIGLVEPHLGSLTELRVAVVGAGAMSSLAAHTISRAGCGSLTVVNRTFDAAQRLAGAVGATARDWSELSDVLAESDLVVSCTGAVGHVIDESLLPAATPTPTAETRFQRSDPAAAESERYNRVSGERGPVRRQAFIDLALPRDVALEVGERPGVLLVSLEDLGDGSGAEHDQVGAVRSIVAGEVDDYLVARRAASVAPTVALLRAHAADVVAQELTRLRARTPGLSESDAAQVQLTVHRVVDKLLHTPTVRMKQLAGEGHDYTAALRELFDLDPRHTEAVRTPPPELRDTDPRGGER</sequence>
<dbReference type="SUPFAM" id="SSF69742">
    <property type="entry name" value="Glutamyl tRNA-reductase catalytic, N-terminal domain"/>
    <property type="match status" value="1"/>
</dbReference>
<comment type="miscellaneous">
    <text evidence="8">During catalysis, the active site Cys acts as a nucleophile attacking the alpha-carbonyl group of tRNA-bound glutamate with the formation of a thioester intermediate between enzyme and glutamate, and the concomitant release of tRNA(Glu). The thioester intermediate is finally reduced by direct hydride transfer from NADPH, to form the product GSA.</text>
</comment>
<dbReference type="UniPathway" id="UPA00251">
    <property type="reaction ID" value="UER00316"/>
</dbReference>
<dbReference type="CDD" id="cd05213">
    <property type="entry name" value="NAD_bind_Glutamyl_tRNA_reduct"/>
    <property type="match status" value="1"/>
</dbReference>
<dbReference type="PANTHER" id="PTHR43013">
    <property type="entry name" value="GLUTAMYL-TRNA REDUCTASE"/>
    <property type="match status" value="1"/>
</dbReference>
<dbReference type="GO" id="GO:0050661">
    <property type="term" value="F:NADP binding"/>
    <property type="evidence" value="ECO:0007669"/>
    <property type="project" value="InterPro"/>
</dbReference>
<keyword evidence="19" id="KW-1185">Reference proteome</keyword>
<evidence type="ECO:0000256" key="9">
    <source>
        <dbReference type="PIRSR" id="PIRSR000445-1"/>
    </source>
</evidence>
<evidence type="ECO:0000256" key="7">
    <source>
        <dbReference type="ARBA" id="ARBA00047464"/>
    </source>
</evidence>
<dbReference type="FunFam" id="3.30.460.30:FF:000001">
    <property type="entry name" value="Glutamyl-tRNA reductase"/>
    <property type="match status" value="1"/>
</dbReference>
<feature type="region of interest" description="Disordered" evidence="14">
    <location>
        <begin position="264"/>
        <end position="287"/>
    </location>
</feature>
<dbReference type="GO" id="GO:0008883">
    <property type="term" value="F:glutamyl-tRNA reductase activity"/>
    <property type="evidence" value="ECO:0007669"/>
    <property type="project" value="UniProtKB-UniRule"/>
</dbReference>
<proteinExistence type="inferred from homology"/>
<dbReference type="PROSITE" id="PS00747">
    <property type="entry name" value="GLUTR"/>
    <property type="match status" value="1"/>
</dbReference>
<comment type="domain">
    <text evidence="8">Possesses an unusual extended V-shaped dimeric structure with each monomer consisting of three distinct domains arranged along a curved 'spinal' alpha-helix. The N-terminal catalytic domain specifically recognizes the glutamate moiety of the substrate. The second domain is the NADPH-binding domain, and the third C-terminal domain is responsible for dimerization.</text>
</comment>
<evidence type="ECO:0000256" key="1">
    <source>
        <dbReference type="ARBA" id="ARBA00005059"/>
    </source>
</evidence>
<dbReference type="InterPro" id="IPR018214">
    <property type="entry name" value="GluRdtase_CS"/>
</dbReference>
<reference evidence="18 19" key="1">
    <citation type="submission" date="2019-06" db="EMBL/GenBank/DDBJ databases">
        <title>Sequencing the genomes of 1000 actinobacteria strains.</title>
        <authorList>
            <person name="Klenk H.-P."/>
        </authorList>
    </citation>
    <scope>NUCLEOTIDE SEQUENCE [LARGE SCALE GENOMIC DNA]</scope>
    <source>
        <strain evidence="18 19">DSM 24617</strain>
    </source>
</reference>
<evidence type="ECO:0000259" key="16">
    <source>
        <dbReference type="Pfam" id="PF01488"/>
    </source>
</evidence>
<dbReference type="Pfam" id="PF05201">
    <property type="entry name" value="GlutR_N"/>
    <property type="match status" value="1"/>
</dbReference>
<dbReference type="SUPFAM" id="SSF69075">
    <property type="entry name" value="Glutamyl tRNA-reductase dimerization domain"/>
    <property type="match status" value="1"/>
</dbReference>
<evidence type="ECO:0000256" key="13">
    <source>
        <dbReference type="RuleBase" id="RU000584"/>
    </source>
</evidence>
<feature type="binding site" evidence="8 11">
    <location>
        <begin position="189"/>
        <end position="194"/>
    </location>
    <ligand>
        <name>NADP(+)</name>
        <dbReference type="ChEBI" id="CHEBI:58349"/>
    </ligand>
</feature>
<protein>
    <recommendedName>
        <fullName evidence="3 8">Glutamyl-tRNA reductase</fullName>
        <shortName evidence="8">GluTR</shortName>
        <ecNumber evidence="3 8">1.2.1.70</ecNumber>
    </recommendedName>
</protein>
<comment type="function">
    <text evidence="8">Catalyzes the NADPH-dependent reduction of glutamyl-tRNA(Glu) to glutamate 1-semialdehyde (GSA).</text>
</comment>
<dbReference type="HAMAP" id="MF_00087">
    <property type="entry name" value="Glu_tRNA_reductase"/>
    <property type="match status" value="1"/>
</dbReference>
<evidence type="ECO:0000256" key="3">
    <source>
        <dbReference type="ARBA" id="ARBA00012970"/>
    </source>
</evidence>
<dbReference type="AlphaFoldDB" id="A0A542X845"/>
<dbReference type="PIRSF" id="PIRSF000445">
    <property type="entry name" value="4pyrrol_synth_GluRdtase"/>
    <property type="match status" value="1"/>
</dbReference>
<evidence type="ECO:0000259" key="15">
    <source>
        <dbReference type="Pfam" id="PF00745"/>
    </source>
</evidence>
<comment type="caution">
    <text evidence="18">The sequence shown here is derived from an EMBL/GenBank/DDBJ whole genome shotgun (WGS) entry which is preliminary data.</text>
</comment>
<dbReference type="Pfam" id="PF01488">
    <property type="entry name" value="Shikimate_DH"/>
    <property type="match status" value="1"/>
</dbReference>
<keyword evidence="5 8" id="KW-0560">Oxidoreductase</keyword>
<evidence type="ECO:0000256" key="6">
    <source>
        <dbReference type="ARBA" id="ARBA00023244"/>
    </source>
</evidence>
<evidence type="ECO:0000256" key="11">
    <source>
        <dbReference type="PIRSR" id="PIRSR000445-3"/>
    </source>
</evidence>
<dbReference type="OrthoDB" id="110209at2"/>
<comment type="catalytic activity">
    <reaction evidence="7 8 13">
        <text>(S)-4-amino-5-oxopentanoate + tRNA(Glu) + NADP(+) = L-glutamyl-tRNA(Glu) + NADPH + H(+)</text>
        <dbReference type="Rhea" id="RHEA:12344"/>
        <dbReference type="Rhea" id="RHEA-COMP:9663"/>
        <dbReference type="Rhea" id="RHEA-COMP:9680"/>
        <dbReference type="ChEBI" id="CHEBI:15378"/>
        <dbReference type="ChEBI" id="CHEBI:57501"/>
        <dbReference type="ChEBI" id="CHEBI:57783"/>
        <dbReference type="ChEBI" id="CHEBI:58349"/>
        <dbReference type="ChEBI" id="CHEBI:78442"/>
        <dbReference type="ChEBI" id="CHEBI:78520"/>
        <dbReference type="EC" id="1.2.1.70"/>
    </reaction>
</comment>
<keyword evidence="4 8" id="KW-0521">NADP</keyword>
<dbReference type="Pfam" id="PF00745">
    <property type="entry name" value="GlutR_dimer"/>
    <property type="match status" value="1"/>
</dbReference>
<evidence type="ECO:0000256" key="2">
    <source>
        <dbReference type="ARBA" id="ARBA00005916"/>
    </source>
</evidence>
<dbReference type="Proteomes" id="UP000318336">
    <property type="component" value="Unassembled WGS sequence"/>
</dbReference>
<evidence type="ECO:0000256" key="12">
    <source>
        <dbReference type="PIRSR" id="PIRSR000445-4"/>
    </source>
</evidence>
<dbReference type="NCBIfam" id="NF000744">
    <property type="entry name" value="PRK00045.1-3"/>
    <property type="match status" value="1"/>
</dbReference>
<dbReference type="GO" id="GO:0019353">
    <property type="term" value="P:protoporphyrinogen IX biosynthetic process from glutamate"/>
    <property type="evidence" value="ECO:0007669"/>
    <property type="project" value="TreeGrafter"/>
</dbReference>
<dbReference type="EC" id="1.2.1.70" evidence="3 8"/>
<feature type="domain" description="Quinate/shikimate 5-dehydrogenase/glutamyl-tRNA reductase" evidence="16">
    <location>
        <begin position="173"/>
        <end position="266"/>
    </location>
</feature>
<dbReference type="InterPro" id="IPR015896">
    <property type="entry name" value="4pyrrol_synth_GluRdtase_dimer"/>
</dbReference>
<feature type="binding site" evidence="8 10">
    <location>
        <begin position="114"/>
        <end position="116"/>
    </location>
    <ligand>
        <name>substrate</name>
    </ligand>
</feature>
<feature type="compositionally biased region" description="Basic and acidic residues" evidence="14">
    <location>
        <begin position="454"/>
        <end position="465"/>
    </location>
</feature>
<dbReference type="EMBL" id="VFOK01000001">
    <property type="protein sequence ID" value="TQL32001.1"/>
    <property type="molecule type" value="Genomic_DNA"/>
</dbReference>
<name>A0A542X845_9MICO</name>
<comment type="pathway">
    <text evidence="1 8 13">Porphyrin-containing compound metabolism; protoporphyrin-IX biosynthesis; 5-aminolevulinate from L-glutamyl-tRNA(Glu): step 1/2.</text>
</comment>
<dbReference type="Gene3D" id="3.30.460.30">
    <property type="entry name" value="Glutamyl-tRNA reductase, N-terminal domain"/>
    <property type="match status" value="1"/>
</dbReference>
<evidence type="ECO:0000256" key="5">
    <source>
        <dbReference type="ARBA" id="ARBA00023002"/>
    </source>
</evidence>
<feature type="binding site" evidence="8 10">
    <location>
        <position position="120"/>
    </location>
    <ligand>
        <name>substrate</name>
    </ligand>
</feature>
<dbReference type="InterPro" id="IPR015895">
    <property type="entry name" value="4pyrrol_synth_GluRdtase_N"/>
</dbReference>
<evidence type="ECO:0000256" key="14">
    <source>
        <dbReference type="SAM" id="MobiDB-lite"/>
    </source>
</evidence>
<feature type="domain" description="Tetrapyrrole biosynthesis glutamyl-tRNA reductase dimerisation" evidence="15">
    <location>
        <begin position="344"/>
        <end position="440"/>
    </location>
</feature>
<evidence type="ECO:0000256" key="4">
    <source>
        <dbReference type="ARBA" id="ARBA00022857"/>
    </source>
</evidence>
<evidence type="ECO:0000313" key="18">
    <source>
        <dbReference type="EMBL" id="TQL32001.1"/>
    </source>
</evidence>
<evidence type="ECO:0000313" key="19">
    <source>
        <dbReference type="Proteomes" id="UP000318336"/>
    </source>
</evidence>
<dbReference type="InterPro" id="IPR036343">
    <property type="entry name" value="GluRdtase_N_sf"/>
</dbReference>
<feature type="binding site" evidence="8 10">
    <location>
        <begin position="49"/>
        <end position="52"/>
    </location>
    <ligand>
        <name>substrate</name>
    </ligand>
</feature>
<evidence type="ECO:0000256" key="8">
    <source>
        <dbReference type="HAMAP-Rule" id="MF_00087"/>
    </source>
</evidence>
<dbReference type="PANTHER" id="PTHR43013:SF1">
    <property type="entry name" value="GLUTAMYL-TRNA REDUCTASE"/>
    <property type="match status" value="1"/>
</dbReference>
<dbReference type="Gene3D" id="3.40.50.720">
    <property type="entry name" value="NAD(P)-binding Rossmann-like Domain"/>
    <property type="match status" value="1"/>
</dbReference>
<feature type="site" description="Important for activity" evidence="8 12">
    <location>
        <position position="99"/>
    </location>
</feature>
<dbReference type="InterPro" id="IPR000343">
    <property type="entry name" value="4pyrrol_synth_GluRdtase"/>
</dbReference>
<evidence type="ECO:0000256" key="10">
    <source>
        <dbReference type="PIRSR" id="PIRSR000445-2"/>
    </source>
</evidence>
<accession>A0A542X845</accession>
<dbReference type="NCBIfam" id="TIGR01035">
    <property type="entry name" value="hemA"/>
    <property type="match status" value="1"/>
</dbReference>
<feature type="domain" description="Glutamyl-tRNA reductase N-terminal" evidence="17">
    <location>
        <begin position="6"/>
        <end position="156"/>
    </location>
</feature>
<feature type="active site" description="Nucleophile" evidence="8 9">
    <location>
        <position position="50"/>
    </location>
</feature>
<feature type="binding site" evidence="8 10">
    <location>
        <position position="109"/>
    </location>
    <ligand>
        <name>substrate</name>
    </ligand>
</feature>
<comment type="subunit">
    <text evidence="8">Homodimer.</text>
</comment>
<evidence type="ECO:0000259" key="17">
    <source>
        <dbReference type="Pfam" id="PF05201"/>
    </source>
</evidence>
<dbReference type="InterPro" id="IPR006151">
    <property type="entry name" value="Shikm_DH/Glu-tRNA_Rdtase"/>
</dbReference>
<comment type="similarity">
    <text evidence="2 8 13">Belongs to the glutamyl-tRNA reductase family.</text>
</comment>
<dbReference type="InterPro" id="IPR036453">
    <property type="entry name" value="GluRdtase_dimer_dom_sf"/>
</dbReference>